<accession>A0AAV4LKQ3</accession>
<dbReference type="FunFam" id="3.40.50.1970:FF:000001">
    <property type="entry name" value="3-dehydroquinate synthase"/>
    <property type="match status" value="1"/>
</dbReference>
<dbReference type="Proteomes" id="UP001057291">
    <property type="component" value="Unassembled WGS sequence"/>
</dbReference>
<dbReference type="PANTHER" id="PTHR43622">
    <property type="entry name" value="3-DEHYDROQUINATE SYNTHASE"/>
    <property type="match status" value="1"/>
</dbReference>
<sequence length="371" mass="40470">MTDDVKRLRVDLGERGYEIIIGDGVLRSLGEEMRRADLSETSHILLVTDEHVSKAGHLEVAKESLEQSGYSVTVVEVPPGEESKNLDQAERLYDAAFNAGLDRRSTIIALGGGVVGDLAGFVAATYMRGISFVQVPTTVLAHDSAVGGKVAVNHPRGKNIIGAFHQPEFVLYDVNTLRTLPPREIRSGIAEVIKHGLIWDREFFFWIERNMEEMLSLDSAILVDMLARSCAIKAAVVAKDEKEQGLRAILNYGHTLAHAIEGLAGYGVFTHGEAVSIGIAFAAELSSRLGYLSSQDLVRTERCLLKAGLPVHIPASLSTNELVSFMRQDKKAIGKTLTFVIAEDIGRVSIVKDVPLQSVIDSIDVRRERAS</sequence>
<dbReference type="GO" id="GO:0009073">
    <property type="term" value="P:aromatic amino acid family biosynthetic process"/>
    <property type="evidence" value="ECO:0007669"/>
    <property type="project" value="UniProtKB-KW"/>
</dbReference>
<evidence type="ECO:0000256" key="8">
    <source>
        <dbReference type="ARBA" id="ARBA00022490"/>
    </source>
</evidence>
<comment type="subcellular location">
    <subcellularLocation>
        <location evidence="3 17">Cytoplasm</location>
    </subcellularLocation>
</comment>
<comment type="caution">
    <text evidence="17">Lacks conserved residue(s) required for the propagation of feature annotation.</text>
</comment>
<keyword evidence="9 17" id="KW-0028">Amino-acid biosynthesis</keyword>
<feature type="binding site" evidence="17">
    <location>
        <position position="158"/>
    </location>
    <ligand>
        <name>NAD(+)</name>
        <dbReference type="ChEBI" id="CHEBI:57540"/>
    </ligand>
</feature>
<evidence type="ECO:0000313" key="21">
    <source>
        <dbReference type="Proteomes" id="UP001057291"/>
    </source>
</evidence>
<evidence type="ECO:0000259" key="19">
    <source>
        <dbReference type="Pfam" id="PF24621"/>
    </source>
</evidence>
<evidence type="ECO:0000256" key="11">
    <source>
        <dbReference type="ARBA" id="ARBA00022741"/>
    </source>
</evidence>
<name>A0AAV4LKQ3_9BACL</name>
<dbReference type="GO" id="GO:0009423">
    <property type="term" value="P:chorismate biosynthetic process"/>
    <property type="evidence" value="ECO:0007669"/>
    <property type="project" value="UniProtKB-UniRule"/>
</dbReference>
<dbReference type="GO" id="GO:0008652">
    <property type="term" value="P:amino acid biosynthetic process"/>
    <property type="evidence" value="ECO:0007669"/>
    <property type="project" value="UniProtKB-KW"/>
</dbReference>
<evidence type="ECO:0000256" key="15">
    <source>
        <dbReference type="ARBA" id="ARBA00023239"/>
    </source>
</evidence>
<comment type="function">
    <text evidence="17">Catalyzes the conversion of 3-deoxy-D-arabino-heptulosonate 7-phosphate (DAHP) to dehydroquinate (DHQ).</text>
</comment>
<evidence type="ECO:0000313" key="20">
    <source>
        <dbReference type="EMBL" id="GIM48178.1"/>
    </source>
</evidence>
<comment type="caution">
    <text evidence="20">The sequence shown here is derived from an EMBL/GenBank/DDBJ whole genome shotgun (WGS) entry which is preliminary data.</text>
</comment>
<dbReference type="SUPFAM" id="SSF56796">
    <property type="entry name" value="Dehydroquinate synthase-like"/>
    <property type="match status" value="1"/>
</dbReference>
<feature type="binding site" evidence="17">
    <location>
        <begin position="176"/>
        <end position="179"/>
    </location>
    <ligand>
        <name>NAD(+)</name>
        <dbReference type="ChEBI" id="CHEBI:57540"/>
    </ligand>
</feature>
<dbReference type="GO" id="GO:0003856">
    <property type="term" value="F:3-dehydroquinate synthase activity"/>
    <property type="evidence" value="ECO:0007669"/>
    <property type="project" value="UniProtKB-UniRule"/>
</dbReference>
<keyword evidence="11 17" id="KW-0547">Nucleotide-binding</keyword>
<protein>
    <recommendedName>
        <fullName evidence="7 17">3-dehydroquinate synthase</fullName>
        <shortName evidence="17">DHQS</shortName>
        <ecNumber evidence="6 17">4.2.3.4</ecNumber>
    </recommendedName>
</protein>
<feature type="binding site" evidence="17">
    <location>
        <position position="149"/>
    </location>
    <ligand>
        <name>NAD(+)</name>
        <dbReference type="ChEBI" id="CHEBI:57540"/>
    </ligand>
</feature>
<feature type="binding site" evidence="17">
    <location>
        <position position="271"/>
    </location>
    <ligand>
        <name>Zn(2+)</name>
        <dbReference type="ChEBI" id="CHEBI:29105"/>
    </ligand>
</feature>
<evidence type="ECO:0000256" key="4">
    <source>
        <dbReference type="ARBA" id="ARBA00004661"/>
    </source>
</evidence>
<dbReference type="EMBL" id="BOQE01000001">
    <property type="protein sequence ID" value="GIM48178.1"/>
    <property type="molecule type" value="Genomic_DNA"/>
</dbReference>
<gene>
    <name evidence="17 20" type="primary">aroB</name>
    <name evidence="20" type="ORF">DNHGIG_37270</name>
</gene>
<evidence type="ECO:0000256" key="9">
    <source>
        <dbReference type="ARBA" id="ARBA00022605"/>
    </source>
</evidence>
<dbReference type="EC" id="4.2.3.4" evidence="6 17"/>
<evidence type="ECO:0000256" key="2">
    <source>
        <dbReference type="ARBA" id="ARBA00001911"/>
    </source>
</evidence>
<keyword evidence="14 17" id="KW-0057">Aromatic amino acid biosynthesis</keyword>
<dbReference type="HAMAP" id="MF_00110">
    <property type="entry name" value="DHQ_synthase"/>
    <property type="match status" value="1"/>
</dbReference>
<evidence type="ECO:0000256" key="10">
    <source>
        <dbReference type="ARBA" id="ARBA00022723"/>
    </source>
</evidence>
<evidence type="ECO:0000256" key="14">
    <source>
        <dbReference type="ARBA" id="ARBA00023141"/>
    </source>
</evidence>
<keyword evidence="10 17" id="KW-0479">Metal-binding</keyword>
<dbReference type="InterPro" id="IPR030960">
    <property type="entry name" value="DHQS/DOIS_N"/>
</dbReference>
<feature type="binding site" evidence="17">
    <location>
        <position position="191"/>
    </location>
    <ligand>
        <name>Zn(2+)</name>
        <dbReference type="ChEBI" id="CHEBI:29105"/>
    </ligand>
</feature>
<evidence type="ECO:0000256" key="3">
    <source>
        <dbReference type="ARBA" id="ARBA00004496"/>
    </source>
</evidence>
<keyword evidence="12 17" id="KW-0862">Zinc</keyword>
<evidence type="ECO:0000256" key="12">
    <source>
        <dbReference type="ARBA" id="ARBA00022833"/>
    </source>
</evidence>
<evidence type="ECO:0000256" key="5">
    <source>
        <dbReference type="ARBA" id="ARBA00005412"/>
    </source>
</evidence>
<evidence type="ECO:0000259" key="18">
    <source>
        <dbReference type="Pfam" id="PF01761"/>
    </source>
</evidence>
<feature type="domain" description="3-dehydroquinate synthase N-terminal" evidence="18">
    <location>
        <begin position="75"/>
        <end position="186"/>
    </location>
</feature>
<evidence type="ECO:0000256" key="16">
    <source>
        <dbReference type="ARBA" id="ARBA00023285"/>
    </source>
</evidence>
<evidence type="ECO:0000256" key="17">
    <source>
        <dbReference type="HAMAP-Rule" id="MF_00110"/>
    </source>
</evidence>
<keyword evidence="16 17" id="KW-0170">Cobalt</keyword>
<keyword evidence="21" id="KW-1185">Reference proteome</keyword>
<evidence type="ECO:0000256" key="6">
    <source>
        <dbReference type="ARBA" id="ARBA00013031"/>
    </source>
</evidence>
<comment type="cofactor">
    <cofactor evidence="17">
        <name>Co(2+)</name>
        <dbReference type="ChEBI" id="CHEBI:48828"/>
    </cofactor>
    <cofactor evidence="17">
        <name>Zn(2+)</name>
        <dbReference type="ChEBI" id="CHEBI:29105"/>
    </cofactor>
    <text evidence="17">Binds 1 divalent metal cation per subunit. Can use either Co(2+) or Zn(2+).</text>
</comment>
<dbReference type="Gene3D" id="3.40.50.1970">
    <property type="match status" value="1"/>
</dbReference>
<proteinExistence type="inferred from homology"/>
<dbReference type="GO" id="GO:0000166">
    <property type="term" value="F:nucleotide binding"/>
    <property type="evidence" value="ECO:0007669"/>
    <property type="project" value="UniProtKB-KW"/>
</dbReference>
<evidence type="ECO:0000256" key="1">
    <source>
        <dbReference type="ARBA" id="ARBA00001393"/>
    </source>
</evidence>
<dbReference type="InterPro" id="IPR056179">
    <property type="entry name" value="DHQS_C"/>
</dbReference>
<evidence type="ECO:0000256" key="7">
    <source>
        <dbReference type="ARBA" id="ARBA00017684"/>
    </source>
</evidence>
<dbReference type="NCBIfam" id="TIGR01357">
    <property type="entry name" value="aroB"/>
    <property type="match status" value="1"/>
</dbReference>
<dbReference type="GO" id="GO:0046872">
    <property type="term" value="F:metal ion binding"/>
    <property type="evidence" value="ECO:0007669"/>
    <property type="project" value="UniProtKB-KW"/>
</dbReference>
<dbReference type="InterPro" id="IPR030963">
    <property type="entry name" value="DHQ_synth_fam"/>
</dbReference>
<keyword evidence="8 17" id="KW-0963">Cytoplasm</keyword>
<keyword evidence="15 17" id="KW-0456">Lyase</keyword>
<keyword evidence="13 17" id="KW-0520">NAD</keyword>
<dbReference type="AlphaFoldDB" id="A0AAV4LKQ3"/>
<comment type="pathway">
    <text evidence="4 17">Metabolic intermediate biosynthesis; chorismate biosynthesis; chorismate from D-erythrose 4-phosphate and phosphoenolpyruvate: step 2/7.</text>
</comment>
<comment type="cofactor">
    <cofactor evidence="2 17">
        <name>NAD(+)</name>
        <dbReference type="ChEBI" id="CHEBI:57540"/>
    </cofactor>
</comment>
<feature type="binding site" evidence="17">
    <location>
        <begin position="137"/>
        <end position="138"/>
    </location>
    <ligand>
        <name>NAD(+)</name>
        <dbReference type="ChEBI" id="CHEBI:57540"/>
    </ligand>
</feature>
<dbReference type="PIRSF" id="PIRSF001455">
    <property type="entry name" value="DHQ_synth"/>
    <property type="match status" value="1"/>
</dbReference>
<dbReference type="Pfam" id="PF24621">
    <property type="entry name" value="DHQS_C"/>
    <property type="match status" value="1"/>
</dbReference>
<comment type="catalytic activity">
    <reaction evidence="1 17">
        <text>7-phospho-2-dehydro-3-deoxy-D-arabino-heptonate = 3-dehydroquinate + phosphate</text>
        <dbReference type="Rhea" id="RHEA:21968"/>
        <dbReference type="ChEBI" id="CHEBI:32364"/>
        <dbReference type="ChEBI" id="CHEBI:43474"/>
        <dbReference type="ChEBI" id="CHEBI:58394"/>
        <dbReference type="EC" id="4.2.3.4"/>
    </reaction>
</comment>
<organism evidence="20 21">
    <name type="scientific">Collibacillus ludicampi</name>
    <dbReference type="NCBI Taxonomy" id="2771369"/>
    <lineage>
        <taxon>Bacteria</taxon>
        <taxon>Bacillati</taxon>
        <taxon>Bacillota</taxon>
        <taxon>Bacilli</taxon>
        <taxon>Bacillales</taxon>
        <taxon>Alicyclobacillaceae</taxon>
        <taxon>Collibacillus</taxon>
    </lineage>
</organism>
<comment type="similarity">
    <text evidence="5 17">Belongs to the sugar phosphate cyclases superfamily. Dehydroquinate synthase family.</text>
</comment>
<dbReference type="InterPro" id="IPR016037">
    <property type="entry name" value="DHQ_synth_AroB"/>
</dbReference>
<dbReference type="Gene3D" id="1.20.1090.10">
    <property type="entry name" value="Dehydroquinate synthase-like - alpha domain"/>
    <property type="match status" value="1"/>
</dbReference>
<dbReference type="Pfam" id="PF01761">
    <property type="entry name" value="DHQ_synthase"/>
    <property type="match status" value="1"/>
</dbReference>
<dbReference type="PANTHER" id="PTHR43622:SF7">
    <property type="entry name" value="3-DEHYDROQUINATE SYNTHASE, CHLOROPLASTIC"/>
    <property type="match status" value="1"/>
</dbReference>
<evidence type="ECO:0000256" key="13">
    <source>
        <dbReference type="ARBA" id="ARBA00023027"/>
    </source>
</evidence>
<feature type="binding site" evidence="17">
    <location>
        <position position="254"/>
    </location>
    <ligand>
        <name>Zn(2+)</name>
        <dbReference type="ChEBI" id="CHEBI:29105"/>
    </ligand>
</feature>
<feature type="binding site" evidence="17">
    <location>
        <begin position="113"/>
        <end position="117"/>
    </location>
    <ligand>
        <name>NAD(+)</name>
        <dbReference type="ChEBI" id="CHEBI:57540"/>
    </ligand>
</feature>
<dbReference type="GO" id="GO:0005737">
    <property type="term" value="C:cytoplasm"/>
    <property type="evidence" value="ECO:0007669"/>
    <property type="project" value="UniProtKB-SubCell"/>
</dbReference>
<feature type="domain" description="3-dehydroquinate synthase C-terminal" evidence="19">
    <location>
        <begin position="188"/>
        <end position="332"/>
    </location>
</feature>
<reference evidence="20" key="1">
    <citation type="journal article" date="2023" name="Int. J. Syst. Evol. Microbiol.">
        <title>Collibacillus ludicampi gen. nov., sp. nov., a new soil bacterium of the family Alicyclobacillaceae.</title>
        <authorList>
            <person name="Jojima T."/>
            <person name="Ioku Y."/>
            <person name="Fukuta Y."/>
            <person name="Shirasaka N."/>
            <person name="Matsumura Y."/>
            <person name="Mori M."/>
        </authorList>
    </citation>
    <scope>NUCLEOTIDE SEQUENCE</scope>
    <source>
        <strain evidence="20">TP075</strain>
    </source>
</reference>
<dbReference type="CDD" id="cd08195">
    <property type="entry name" value="DHQS"/>
    <property type="match status" value="1"/>
</dbReference>
<dbReference type="InterPro" id="IPR050071">
    <property type="entry name" value="Dehydroquinate_synthase"/>
</dbReference>
<dbReference type="RefSeq" id="WP_282201078.1">
    <property type="nucleotide sequence ID" value="NZ_BOQE01000001.1"/>
</dbReference>